<gene>
    <name evidence="4" type="primary">ysh</name>
    <name evidence="4" type="ORF">MPNT_60104</name>
</gene>
<dbReference type="Gene3D" id="3.60.15.10">
    <property type="entry name" value="Ribonuclease Z/Hydroxyacylglutathione hydrolase-like"/>
    <property type="match status" value="1"/>
</dbReference>
<dbReference type="AlphaFoldDB" id="A0A8J2FTP9"/>
<dbReference type="GO" id="GO:0004521">
    <property type="term" value="F:RNA endonuclease activity"/>
    <property type="evidence" value="ECO:0007669"/>
    <property type="project" value="TreeGrafter"/>
</dbReference>
<dbReference type="Pfam" id="PF10996">
    <property type="entry name" value="Beta-Casp"/>
    <property type="match status" value="1"/>
</dbReference>
<accession>A0A8J2FTP9</accession>
<evidence type="ECO:0000313" key="4">
    <source>
        <dbReference type="EMBL" id="CAF0703792.1"/>
    </source>
</evidence>
<keyword evidence="4" id="KW-0269">Exonuclease</keyword>
<dbReference type="PANTHER" id="PTHR11203">
    <property type="entry name" value="CLEAVAGE AND POLYADENYLATION SPECIFICITY FACTOR FAMILY MEMBER"/>
    <property type="match status" value="1"/>
</dbReference>
<dbReference type="InterPro" id="IPR001279">
    <property type="entry name" value="Metallo-B-lactamas"/>
</dbReference>
<dbReference type="SMART" id="SM00849">
    <property type="entry name" value="Lactamase_B"/>
    <property type="match status" value="1"/>
</dbReference>
<name>A0A8J2FTP9_9BACT</name>
<dbReference type="InterPro" id="IPR050698">
    <property type="entry name" value="MBL"/>
</dbReference>
<dbReference type="SUPFAM" id="SSF56281">
    <property type="entry name" value="Metallo-hydrolase/oxidoreductase"/>
    <property type="match status" value="1"/>
</dbReference>
<reference evidence="4" key="1">
    <citation type="submission" date="2021-02" db="EMBL/GenBank/DDBJ databases">
        <authorList>
            <person name="Cremers G."/>
            <person name="Picone N."/>
        </authorList>
    </citation>
    <scope>NUCLEOTIDE SEQUENCE</scope>
    <source>
        <strain evidence="4">PQ17</strain>
    </source>
</reference>
<dbReference type="InterPro" id="IPR036866">
    <property type="entry name" value="RibonucZ/Hydroxyglut_hydro"/>
</dbReference>
<dbReference type="Pfam" id="PF07521">
    <property type="entry name" value="RMMBL"/>
    <property type="match status" value="1"/>
</dbReference>
<dbReference type="SMART" id="SM01027">
    <property type="entry name" value="Beta-Casp"/>
    <property type="match status" value="1"/>
</dbReference>
<dbReference type="CDD" id="cd16295">
    <property type="entry name" value="TTHA0252-CPSF-like_MBL-fold"/>
    <property type="match status" value="1"/>
</dbReference>
<comment type="caution">
    <text evidence="4">The sequence shown here is derived from an EMBL/GenBank/DDBJ whole genome shotgun (WGS) entry which is preliminary data.</text>
</comment>
<evidence type="ECO:0000313" key="5">
    <source>
        <dbReference type="Proteomes" id="UP000663859"/>
    </source>
</evidence>
<dbReference type="Proteomes" id="UP000663859">
    <property type="component" value="Unassembled WGS sequence"/>
</dbReference>
<proteinExistence type="predicted"/>
<feature type="domain" description="Metallo-beta-lactamase" evidence="2">
    <location>
        <begin position="33"/>
        <end position="260"/>
    </location>
</feature>
<evidence type="ECO:0000256" key="1">
    <source>
        <dbReference type="ARBA" id="ARBA00022801"/>
    </source>
</evidence>
<dbReference type="GO" id="GO:0004527">
    <property type="term" value="F:exonuclease activity"/>
    <property type="evidence" value="ECO:0007669"/>
    <property type="project" value="UniProtKB-KW"/>
</dbReference>
<dbReference type="Gene3D" id="3.40.50.10890">
    <property type="match status" value="1"/>
</dbReference>
<dbReference type="EMBL" id="CAJNOB010000056">
    <property type="protein sequence ID" value="CAF0703792.1"/>
    <property type="molecule type" value="Genomic_DNA"/>
</dbReference>
<keyword evidence="4" id="KW-0540">Nuclease</keyword>
<organism evidence="4 5">
    <name type="scientific">Candidatus Methylacidithermus pantelleriae</name>
    <dbReference type="NCBI Taxonomy" id="2744239"/>
    <lineage>
        <taxon>Bacteria</taxon>
        <taxon>Pseudomonadati</taxon>
        <taxon>Verrucomicrobiota</taxon>
        <taxon>Methylacidiphilae</taxon>
        <taxon>Methylacidiphilales</taxon>
        <taxon>Methylacidiphilaceae</taxon>
        <taxon>Candidatus Methylacidithermus</taxon>
    </lineage>
</organism>
<protein>
    <submittedName>
        <fullName evidence="4">Predicted exonuclease of the beta-lactamase fold involved in RNA processing</fullName>
    </submittedName>
</protein>
<evidence type="ECO:0000259" key="2">
    <source>
        <dbReference type="SMART" id="SM00849"/>
    </source>
</evidence>
<keyword evidence="5" id="KW-1185">Reference proteome</keyword>
<keyword evidence="1" id="KW-0378">Hydrolase</keyword>
<dbReference type="Pfam" id="PF00753">
    <property type="entry name" value="Lactamase_B"/>
    <property type="match status" value="1"/>
</dbReference>
<evidence type="ECO:0000259" key="3">
    <source>
        <dbReference type="SMART" id="SM01027"/>
    </source>
</evidence>
<feature type="domain" description="Beta-Casp" evidence="3">
    <location>
        <begin position="272"/>
        <end position="391"/>
    </location>
</feature>
<sequence>MLPPATETKTQGWRNLGQSQVKFINLTRANEIGANSYLLDFGTDGCLLLDAGMHPRLEGEEATPNLKLLAGYPLQAVLLSHAHHDHIGALPLVLRLQPEAKVFATEATAHIAEALLHNSVEVMLKQRAARNITSYPLYTHREVDQCLQRFEICQPGKEWSLDGLPHPRQESLTFRYHPAGHVLGAVGIEIHHRGRSIFYTGDVSFQDQTLMPQASFPTRAMDVLIVETTRGSQTMPNGATRESELERLAVSIEATFARGGSVLIPVFALGKTQELLAALYFLRKEQRIRRCPIVISGLGKSLSSIYDRLARRSFRLHPGLRLLADIEPQIMDPRKPVEFPPKNRPKIYLISSGMLTENTPSYLVARRLLAREEHSIYFVGYTDPDSPAGRLLATPRGSSVVLHEEAGEEPVLCEVNRFDLTAHAQREDLLHFILCCRPRICVLVHGDPPSLEWFAHQLGTLCPGMKVVIPPPGEPVEL</sequence>
<dbReference type="InterPro" id="IPR022712">
    <property type="entry name" value="Beta_Casp"/>
</dbReference>
<dbReference type="InterPro" id="IPR011108">
    <property type="entry name" value="RMMBL"/>
</dbReference>
<dbReference type="PANTHER" id="PTHR11203:SF37">
    <property type="entry name" value="INTEGRATOR COMPLEX SUBUNIT 11"/>
    <property type="match status" value="1"/>
</dbReference>